<evidence type="ECO:0000313" key="1">
    <source>
        <dbReference type="EMBL" id="GAD67016.1"/>
    </source>
</evidence>
<gene>
    <name evidence="1" type="ORF">VPR01S_06_00330</name>
</gene>
<name>U2ZH51_VIBPR</name>
<sequence>MSLVNLLQRQVETRAQVVCQNRNQSLPVELGKASFEVLDNGVVFVKQHYLLDSSHCDYFNPVARVLWDEEQQRWNLSVIQEEGCDDWVPYPYLAFSNDLTALMREIEKDPKSLFWD</sequence>
<evidence type="ECO:0008006" key="3">
    <source>
        <dbReference type="Google" id="ProtNLM"/>
    </source>
</evidence>
<dbReference type="Pfam" id="PF11225">
    <property type="entry name" value="DUF3024"/>
    <property type="match status" value="1"/>
</dbReference>
<keyword evidence="2" id="KW-1185">Reference proteome</keyword>
<dbReference type="RefSeq" id="WP_021704991.1">
    <property type="nucleotide sequence ID" value="NZ_BATJ01000006.1"/>
</dbReference>
<protein>
    <recommendedName>
        <fullName evidence="3">DUF3024 domain-containing protein</fullName>
    </recommendedName>
</protein>
<comment type="caution">
    <text evidence="1">The sequence shown here is derived from an EMBL/GenBank/DDBJ whole genome shotgun (WGS) entry which is preliminary data.</text>
</comment>
<evidence type="ECO:0000313" key="2">
    <source>
        <dbReference type="Proteomes" id="UP000016570"/>
    </source>
</evidence>
<accession>U2ZH51</accession>
<dbReference type="AlphaFoldDB" id="U2ZH51"/>
<dbReference type="Proteomes" id="UP000016570">
    <property type="component" value="Unassembled WGS sequence"/>
</dbReference>
<organism evidence="1 2">
    <name type="scientific">Vibrio proteolyticus NBRC 13287</name>
    <dbReference type="NCBI Taxonomy" id="1219065"/>
    <lineage>
        <taxon>Bacteria</taxon>
        <taxon>Pseudomonadati</taxon>
        <taxon>Pseudomonadota</taxon>
        <taxon>Gammaproteobacteria</taxon>
        <taxon>Vibrionales</taxon>
        <taxon>Vibrionaceae</taxon>
        <taxon>Vibrio</taxon>
    </lineage>
</organism>
<dbReference type="InterPro" id="IPR021388">
    <property type="entry name" value="DUF3024"/>
</dbReference>
<dbReference type="eggNOG" id="ENOG5031N87">
    <property type="taxonomic scope" value="Bacteria"/>
</dbReference>
<dbReference type="EMBL" id="BATJ01000006">
    <property type="protein sequence ID" value="GAD67016.1"/>
    <property type="molecule type" value="Genomic_DNA"/>
</dbReference>
<proteinExistence type="predicted"/>
<reference evidence="1 2" key="1">
    <citation type="submission" date="2013-09" db="EMBL/GenBank/DDBJ databases">
        <title>Whole genome shotgun sequence of Vibrio proteolyticus NBRC 13287.</title>
        <authorList>
            <person name="Isaki S."/>
            <person name="Hosoyama A."/>
            <person name="Numata M."/>
            <person name="Hashimoto M."/>
            <person name="Hosoyama Y."/>
            <person name="Tsuchikane K."/>
            <person name="Noguchi M."/>
            <person name="Hirakata S."/>
            <person name="Ichikawa N."/>
            <person name="Ohji S."/>
            <person name="Yamazoe A."/>
            <person name="Fujita N."/>
        </authorList>
    </citation>
    <scope>NUCLEOTIDE SEQUENCE [LARGE SCALE GENOMIC DNA]</scope>
    <source>
        <strain evidence="1 2">NBRC 13287</strain>
    </source>
</reference>